<feature type="transmembrane region" description="Helical" evidence="9">
    <location>
        <begin position="324"/>
        <end position="349"/>
    </location>
</feature>
<keyword evidence="5 9" id="KW-1133">Transmembrane helix</keyword>
<evidence type="ECO:0000256" key="6">
    <source>
        <dbReference type="ARBA" id="ARBA00023136"/>
    </source>
</evidence>
<feature type="transmembrane region" description="Helical" evidence="9">
    <location>
        <begin position="272"/>
        <end position="292"/>
    </location>
</feature>
<evidence type="ECO:0000256" key="8">
    <source>
        <dbReference type="ARBA" id="ARBA00040914"/>
    </source>
</evidence>
<keyword evidence="12" id="KW-1185">Reference proteome</keyword>
<dbReference type="Gene3D" id="1.20.1250.20">
    <property type="entry name" value="MFS general substrate transporter like domains"/>
    <property type="match status" value="1"/>
</dbReference>
<sequence length="417" mass="42675">MSDPEGAGHAGREPREPREPRSLYGLLAANIVSLAGTRLSMIALPWYVITSTGDAVNTGLAAFAQMTPYVLAKALAGPVVDRLGPRRVTIVAEIAGAAAIGLIPVLHAADALPFGTFLVLVALVGMASGPADGAKSAMIPAVAERAQVPLERVTGLTGTIERLASTIGAAAAGSVVAFLGAAPALAVNAVTFVFAAVIVMATAPSRYGPHTRVAGGYLGQFREGASFIWRDRLLRAIYMMTSITNLLDAATFSVLLPVWAHSSGRGPAEIGLLAAAFGAAAVAASMLAAAIGHRMPRRATYLASFLIAGAPRFIVLVLDVPLSTIVSVYVVSGFAAGFINPILGAVIFARIPADLVGRVSALGTSLAWAGVPFGGLAGGAITAAVGLSPALIILGIAYLVTTILPGLQRSWREMDRR</sequence>
<feature type="transmembrane region" description="Helical" evidence="9">
    <location>
        <begin position="387"/>
        <end position="407"/>
    </location>
</feature>
<comment type="caution">
    <text evidence="11">The sequence shown here is derived from an EMBL/GenBank/DDBJ whole genome shotgun (WGS) entry which is preliminary data.</text>
</comment>
<evidence type="ECO:0000256" key="9">
    <source>
        <dbReference type="SAM" id="Phobius"/>
    </source>
</evidence>
<feature type="transmembrane region" description="Helical" evidence="9">
    <location>
        <begin position="185"/>
        <end position="203"/>
    </location>
</feature>
<dbReference type="SUPFAM" id="SSF103473">
    <property type="entry name" value="MFS general substrate transporter"/>
    <property type="match status" value="1"/>
</dbReference>
<dbReference type="AlphaFoldDB" id="A0A329QYD6"/>
<dbReference type="GO" id="GO:0022857">
    <property type="term" value="F:transmembrane transporter activity"/>
    <property type="evidence" value="ECO:0007669"/>
    <property type="project" value="InterPro"/>
</dbReference>
<feature type="transmembrane region" description="Helical" evidence="9">
    <location>
        <begin position="88"/>
        <end position="106"/>
    </location>
</feature>
<feature type="transmembrane region" description="Helical" evidence="9">
    <location>
        <begin position="299"/>
        <end position="318"/>
    </location>
</feature>
<keyword evidence="2" id="KW-0813">Transport</keyword>
<proteinExistence type="inferred from homology"/>
<evidence type="ECO:0000256" key="1">
    <source>
        <dbReference type="ARBA" id="ARBA00004429"/>
    </source>
</evidence>
<dbReference type="InterPro" id="IPR020846">
    <property type="entry name" value="MFS_dom"/>
</dbReference>
<comment type="similarity">
    <text evidence="7">Belongs to the major facilitator superfamily. Drug:H(+) antiporter-3 (DHA3) (TC 2.A.1.21) family.</text>
</comment>
<protein>
    <recommendedName>
        <fullName evidence="8">Multidrug efflux pump Tap</fullName>
    </recommendedName>
</protein>
<gene>
    <name evidence="11" type="ORF">DPM12_06700</name>
</gene>
<keyword evidence="4 9" id="KW-0812">Transmembrane</keyword>
<evidence type="ECO:0000313" key="11">
    <source>
        <dbReference type="EMBL" id="RAW16332.1"/>
    </source>
</evidence>
<organism evidence="11 12">
    <name type="scientific">Phytoactinopolyspora halophila</name>
    <dbReference type="NCBI Taxonomy" id="1981511"/>
    <lineage>
        <taxon>Bacteria</taxon>
        <taxon>Bacillati</taxon>
        <taxon>Actinomycetota</taxon>
        <taxon>Actinomycetes</taxon>
        <taxon>Jiangellales</taxon>
        <taxon>Jiangellaceae</taxon>
        <taxon>Phytoactinopolyspora</taxon>
    </lineage>
</organism>
<feature type="domain" description="Major facilitator superfamily (MFS) profile" evidence="10">
    <location>
        <begin position="234"/>
        <end position="417"/>
    </location>
</feature>
<name>A0A329QYD6_9ACTN</name>
<evidence type="ECO:0000256" key="2">
    <source>
        <dbReference type="ARBA" id="ARBA00022448"/>
    </source>
</evidence>
<evidence type="ECO:0000256" key="4">
    <source>
        <dbReference type="ARBA" id="ARBA00022692"/>
    </source>
</evidence>
<dbReference type="RefSeq" id="WP_112257544.1">
    <property type="nucleotide sequence ID" value="NZ_QMIG01000004.1"/>
</dbReference>
<evidence type="ECO:0000259" key="10">
    <source>
        <dbReference type="PROSITE" id="PS50850"/>
    </source>
</evidence>
<dbReference type="PROSITE" id="PS50850">
    <property type="entry name" value="MFS"/>
    <property type="match status" value="1"/>
</dbReference>
<keyword evidence="6 9" id="KW-0472">Membrane</keyword>
<evidence type="ECO:0000313" key="12">
    <source>
        <dbReference type="Proteomes" id="UP000250462"/>
    </source>
</evidence>
<evidence type="ECO:0000256" key="7">
    <source>
        <dbReference type="ARBA" id="ARBA00038075"/>
    </source>
</evidence>
<dbReference type="InterPro" id="IPR011701">
    <property type="entry name" value="MFS"/>
</dbReference>
<dbReference type="Pfam" id="PF07690">
    <property type="entry name" value="MFS_1"/>
    <property type="match status" value="1"/>
</dbReference>
<dbReference type="PANTHER" id="PTHR23513:SF9">
    <property type="entry name" value="ENTEROBACTIN EXPORTER ENTS"/>
    <property type="match status" value="1"/>
</dbReference>
<reference evidence="11 12" key="1">
    <citation type="submission" date="2018-06" db="EMBL/GenBank/DDBJ databases">
        <title>Phytoactinopolyspora halophila sp. nov., a novel halophilic actinomycete isolated from a saline soil in China.</title>
        <authorList>
            <person name="Tang S.-K."/>
        </authorList>
    </citation>
    <scope>NUCLEOTIDE SEQUENCE [LARGE SCALE GENOMIC DNA]</scope>
    <source>
        <strain evidence="11 12">YIM 96934</strain>
    </source>
</reference>
<dbReference type="EMBL" id="QMIG01000004">
    <property type="protein sequence ID" value="RAW16332.1"/>
    <property type="molecule type" value="Genomic_DNA"/>
</dbReference>
<dbReference type="PANTHER" id="PTHR23513">
    <property type="entry name" value="INTEGRAL MEMBRANE EFFLUX PROTEIN-RELATED"/>
    <property type="match status" value="1"/>
</dbReference>
<dbReference type="OrthoDB" id="9793136at2"/>
<dbReference type="InterPro" id="IPR036259">
    <property type="entry name" value="MFS_trans_sf"/>
</dbReference>
<feature type="transmembrane region" description="Helical" evidence="9">
    <location>
        <begin position="236"/>
        <end position="260"/>
    </location>
</feature>
<evidence type="ECO:0000256" key="3">
    <source>
        <dbReference type="ARBA" id="ARBA00022475"/>
    </source>
</evidence>
<dbReference type="Proteomes" id="UP000250462">
    <property type="component" value="Unassembled WGS sequence"/>
</dbReference>
<feature type="transmembrane region" description="Helical" evidence="9">
    <location>
        <begin position="361"/>
        <end position="381"/>
    </location>
</feature>
<accession>A0A329QYD6</accession>
<keyword evidence="3" id="KW-1003">Cell membrane</keyword>
<feature type="transmembrane region" description="Helical" evidence="9">
    <location>
        <begin position="55"/>
        <end position="76"/>
    </location>
</feature>
<evidence type="ECO:0000256" key="5">
    <source>
        <dbReference type="ARBA" id="ARBA00022989"/>
    </source>
</evidence>
<dbReference type="CDD" id="cd06173">
    <property type="entry name" value="MFS_MefA_like"/>
    <property type="match status" value="1"/>
</dbReference>
<dbReference type="GO" id="GO:0005886">
    <property type="term" value="C:plasma membrane"/>
    <property type="evidence" value="ECO:0007669"/>
    <property type="project" value="UniProtKB-SubCell"/>
</dbReference>
<feature type="transmembrane region" description="Helical" evidence="9">
    <location>
        <begin position="23"/>
        <end position="49"/>
    </location>
</feature>
<comment type="subcellular location">
    <subcellularLocation>
        <location evidence="1">Cell inner membrane</location>
        <topology evidence="1">Multi-pass membrane protein</topology>
    </subcellularLocation>
</comment>